<dbReference type="PROSITE" id="PS00039">
    <property type="entry name" value="DEAD_ATP_HELICASE"/>
    <property type="match status" value="1"/>
</dbReference>
<dbReference type="CDD" id="cd18787">
    <property type="entry name" value="SF2_C_DEAD"/>
    <property type="match status" value="1"/>
</dbReference>
<dbReference type="AlphaFoldDB" id="A0A6C0KHL6"/>
<dbReference type="InterPro" id="IPR011545">
    <property type="entry name" value="DEAD/DEAH_box_helicase_dom"/>
</dbReference>
<dbReference type="Pfam" id="PF00270">
    <property type="entry name" value="DEAD"/>
    <property type="match status" value="1"/>
</dbReference>
<comment type="subcellular location">
    <subcellularLocation>
        <location evidence="1">Cytoplasm</location>
    </subcellularLocation>
</comment>
<accession>A0A6C0KHL6</accession>
<dbReference type="EMBL" id="MN740877">
    <property type="protein sequence ID" value="QHU16170.1"/>
    <property type="molecule type" value="Genomic_DNA"/>
</dbReference>
<evidence type="ECO:0008006" key="11">
    <source>
        <dbReference type="Google" id="ProtNLM"/>
    </source>
</evidence>
<sequence length="395" mass="45208">MTTELIPTENSTSEMIFEDWEDDHVNLKISLLRGIYGYGFEHPSPIQKKSILPFINKKDIIAQAQSGTGKTGAFTISILQLVDPSKKSIQAIILSPTRELSRQTFNVFNALSVQMDVKSKLLIGGNSTDEDIEDLRNNDYQVIIGCPGRIQYMLKKNIIQCSETSILVLDEADEVLSSGFKDQIYNIFQYLNGDVQVALYSATLPSEIYNLTNRFMREPTKILVKQDMLTLQGIKQYYVGLDNDEHKFLALKDIFKTISMTQCIIYCNSIKRVDDLYEAMTSDDFPVDKIHSNMNEMERNKGYQDFKNGKSRVLIATDLFARGIDVQQVSIVINFDVPKSINTYLHRIGRSGRWGRKGMGINFMTKRDSFKIKEIERFYHTEIIALPTNFSEDIF</sequence>
<evidence type="ECO:0000259" key="7">
    <source>
        <dbReference type="PROSITE" id="PS51192"/>
    </source>
</evidence>
<dbReference type="PROSITE" id="PS51194">
    <property type="entry name" value="HELICASE_CTER"/>
    <property type="match status" value="1"/>
</dbReference>
<keyword evidence="5" id="KW-0067">ATP-binding</keyword>
<reference evidence="10" key="1">
    <citation type="journal article" date="2020" name="Nature">
        <title>Giant virus diversity and host interactions through global metagenomics.</title>
        <authorList>
            <person name="Schulz F."/>
            <person name="Roux S."/>
            <person name="Paez-Espino D."/>
            <person name="Jungbluth S."/>
            <person name="Walsh D.A."/>
            <person name="Denef V.J."/>
            <person name="McMahon K.D."/>
            <person name="Konstantinidis K.T."/>
            <person name="Eloe-Fadrosh E.A."/>
            <person name="Kyrpides N.C."/>
            <person name="Woyke T."/>
        </authorList>
    </citation>
    <scope>NUCLEOTIDE SEQUENCE</scope>
    <source>
        <strain evidence="10">GVMAG-S-3300011013-78</strain>
    </source>
</reference>
<evidence type="ECO:0000256" key="5">
    <source>
        <dbReference type="ARBA" id="ARBA00022840"/>
    </source>
</evidence>
<proteinExistence type="inferred from homology"/>
<dbReference type="Pfam" id="PF00271">
    <property type="entry name" value="Helicase_C"/>
    <property type="match status" value="1"/>
</dbReference>
<dbReference type="InterPro" id="IPR001650">
    <property type="entry name" value="Helicase_C-like"/>
</dbReference>
<keyword evidence="2" id="KW-0547">Nucleotide-binding</keyword>
<dbReference type="GO" id="GO:0003724">
    <property type="term" value="F:RNA helicase activity"/>
    <property type="evidence" value="ECO:0007669"/>
    <property type="project" value="InterPro"/>
</dbReference>
<evidence type="ECO:0000259" key="8">
    <source>
        <dbReference type="PROSITE" id="PS51194"/>
    </source>
</evidence>
<dbReference type="GO" id="GO:0005737">
    <property type="term" value="C:cytoplasm"/>
    <property type="evidence" value="ECO:0007669"/>
    <property type="project" value="UniProtKB-SubCell"/>
</dbReference>
<dbReference type="SMART" id="SM00490">
    <property type="entry name" value="HELICc"/>
    <property type="match status" value="1"/>
</dbReference>
<dbReference type="SUPFAM" id="SSF52540">
    <property type="entry name" value="P-loop containing nucleoside triphosphate hydrolases"/>
    <property type="match status" value="1"/>
</dbReference>
<dbReference type="GO" id="GO:0016787">
    <property type="term" value="F:hydrolase activity"/>
    <property type="evidence" value="ECO:0007669"/>
    <property type="project" value="UniProtKB-KW"/>
</dbReference>
<evidence type="ECO:0000259" key="9">
    <source>
        <dbReference type="PROSITE" id="PS51195"/>
    </source>
</evidence>
<feature type="domain" description="DEAD-box RNA helicase Q" evidence="9">
    <location>
        <begin position="20"/>
        <end position="48"/>
    </location>
</feature>
<dbReference type="GO" id="GO:0003676">
    <property type="term" value="F:nucleic acid binding"/>
    <property type="evidence" value="ECO:0007669"/>
    <property type="project" value="InterPro"/>
</dbReference>
<evidence type="ECO:0000256" key="3">
    <source>
        <dbReference type="ARBA" id="ARBA00022801"/>
    </source>
</evidence>
<organism evidence="10">
    <name type="scientific">viral metagenome</name>
    <dbReference type="NCBI Taxonomy" id="1070528"/>
    <lineage>
        <taxon>unclassified sequences</taxon>
        <taxon>metagenomes</taxon>
        <taxon>organismal metagenomes</taxon>
    </lineage>
</organism>
<dbReference type="SMART" id="SM00487">
    <property type="entry name" value="DEXDc"/>
    <property type="match status" value="1"/>
</dbReference>
<evidence type="ECO:0000256" key="2">
    <source>
        <dbReference type="ARBA" id="ARBA00022741"/>
    </source>
</evidence>
<evidence type="ECO:0000256" key="4">
    <source>
        <dbReference type="ARBA" id="ARBA00022806"/>
    </source>
</evidence>
<dbReference type="InterPro" id="IPR000629">
    <property type="entry name" value="RNA-helicase_DEAD-box_CS"/>
</dbReference>
<dbReference type="PANTHER" id="PTHR47960">
    <property type="entry name" value="DEAD-BOX ATP-DEPENDENT RNA HELICASE 50"/>
    <property type="match status" value="1"/>
</dbReference>
<evidence type="ECO:0000256" key="1">
    <source>
        <dbReference type="ARBA" id="ARBA00004496"/>
    </source>
</evidence>
<dbReference type="InterPro" id="IPR027417">
    <property type="entry name" value="P-loop_NTPase"/>
</dbReference>
<dbReference type="Gene3D" id="3.40.50.300">
    <property type="entry name" value="P-loop containing nucleotide triphosphate hydrolases"/>
    <property type="match status" value="2"/>
</dbReference>
<feature type="domain" description="Helicase C-terminal" evidence="8">
    <location>
        <begin position="250"/>
        <end position="394"/>
    </location>
</feature>
<dbReference type="PROSITE" id="PS51192">
    <property type="entry name" value="HELICASE_ATP_BIND_1"/>
    <property type="match status" value="1"/>
</dbReference>
<evidence type="ECO:0000256" key="6">
    <source>
        <dbReference type="ARBA" id="ARBA00038316"/>
    </source>
</evidence>
<dbReference type="InterPro" id="IPR014014">
    <property type="entry name" value="RNA_helicase_DEAD_Q_motif"/>
</dbReference>
<protein>
    <recommendedName>
        <fullName evidence="11">Helicase</fullName>
    </recommendedName>
</protein>
<dbReference type="PROSITE" id="PS51195">
    <property type="entry name" value="Q_MOTIF"/>
    <property type="match status" value="1"/>
</dbReference>
<keyword evidence="4" id="KW-0347">Helicase</keyword>
<comment type="similarity">
    <text evidence="6">Belongs to the DEAD box helicase family. DDX6/DHH1 subfamily.</text>
</comment>
<evidence type="ECO:0000313" key="10">
    <source>
        <dbReference type="EMBL" id="QHU16170.1"/>
    </source>
</evidence>
<name>A0A6C0KHL6_9ZZZZ</name>
<feature type="domain" description="Helicase ATP-binding" evidence="7">
    <location>
        <begin position="51"/>
        <end position="222"/>
    </location>
</feature>
<dbReference type="InterPro" id="IPR014001">
    <property type="entry name" value="Helicase_ATP-bd"/>
</dbReference>
<dbReference type="GO" id="GO:0005524">
    <property type="term" value="F:ATP binding"/>
    <property type="evidence" value="ECO:0007669"/>
    <property type="project" value="UniProtKB-KW"/>
</dbReference>
<keyword evidence="3" id="KW-0378">Hydrolase</keyword>